<protein>
    <recommendedName>
        <fullName evidence="6">CopC domain-containing protein</fullName>
    </recommendedName>
</protein>
<dbReference type="InterPro" id="IPR014755">
    <property type="entry name" value="Cu-Rt/internalin_Ig-like"/>
</dbReference>
<dbReference type="Pfam" id="PF04234">
    <property type="entry name" value="CopC"/>
    <property type="match status" value="1"/>
</dbReference>
<dbReference type="AlphaFoldDB" id="A0A5J6Z5U8"/>
<feature type="domain" description="CopC" evidence="6">
    <location>
        <begin position="38"/>
        <end position="132"/>
    </location>
</feature>
<evidence type="ECO:0000259" key="6">
    <source>
        <dbReference type="Pfam" id="PF04234"/>
    </source>
</evidence>
<dbReference type="GO" id="GO:0042597">
    <property type="term" value="C:periplasmic space"/>
    <property type="evidence" value="ECO:0007669"/>
    <property type="project" value="InterPro"/>
</dbReference>
<sequence precursor="true">MRNPQRSRPVTNRIAALGLAITVGALGSTALAAPAFAHDSVISSTPERGSSISELPEDIVLEFSGEPKDGFNTMSVTRDGKVLFSGEPSIEGRELSLAVPEGTQADAGDYRIGYQITSSDGHATRGSVDFTLTGGDAASSDNPTNNPDEATNAGENDASAEGEQGDAQSTVPTWLLPLGGIVVVAGALVVAIMRYRDLKKTDRDA</sequence>
<dbReference type="Gene3D" id="2.60.40.1220">
    <property type="match status" value="1"/>
</dbReference>
<dbReference type="InterPro" id="IPR014756">
    <property type="entry name" value="Ig_E-set"/>
</dbReference>
<evidence type="ECO:0000313" key="8">
    <source>
        <dbReference type="Proteomes" id="UP000326711"/>
    </source>
</evidence>
<evidence type="ECO:0000256" key="4">
    <source>
        <dbReference type="SAM" id="Phobius"/>
    </source>
</evidence>
<keyword evidence="1 5" id="KW-0732">Signal</keyword>
<name>A0A5J6Z5U8_9CORY</name>
<keyword evidence="4" id="KW-0812">Transmembrane</keyword>
<dbReference type="Proteomes" id="UP000326711">
    <property type="component" value="Chromosome"/>
</dbReference>
<evidence type="ECO:0000256" key="3">
    <source>
        <dbReference type="SAM" id="MobiDB-lite"/>
    </source>
</evidence>
<keyword evidence="2" id="KW-0186">Copper</keyword>
<accession>A0A5J6Z5U8</accession>
<dbReference type="GO" id="GO:0005507">
    <property type="term" value="F:copper ion binding"/>
    <property type="evidence" value="ECO:0007669"/>
    <property type="project" value="InterPro"/>
</dbReference>
<evidence type="ECO:0000256" key="1">
    <source>
        <dbReference type="ARBA" id="ARBA00022729"/>
    </source>
</evidence>
<evidence type="ECO:0000313" key="7">
    <source>
        <dbReference type="EMBL" id="QFQ02458.1"/>
    </source>
</evidence>
<dbReference type="GO" id="GO:0046688">
    <property type="term" value="P:response to copper ion"/>
    <property type="evidence" value="ECO:0007669"/>
    <property type="project" value="InterPro"/>
</dbReference>
<dbReference type="EMBL" id="CP045032">
    <property type="protein sequence ID" value="QFQ02458.1"/>
    <property type="molecule type" value="Genomic_DNA"/>
</dbReference>
<dbReference type="KEGG" id="cuo:CUROG_05445"/>
<feature type="signal peptide" evidence="5">
    <location>
        <begin position="1"/>
        <end position="32"/>
    </location>
</feature>
<organism evidence="7 8">
    <name type="scientific">Corynebacterium urogenitale</name>
    <dbReference type="NCBI Taxonomy" id="2487892"/>
    <lineage>
        <taxon>Bacteria</taxon>
        <taxon>Bacillati</taxon>
        <taxon>Actinomycetota</taxon>
        <taxon>Actinomycetes</taxon>
        <taxon>Mycobacteriales</taxon>
        <taxon>Corynebacteriaceae</taxon>
        <taxon>Corynebacterium</taxon>
    </lineage>
</organism>
<evidence type="ECO:0000256" key="5">
    <source>
        <dbReference type="SAM" id="SignalP"/>
    </source>
</evidence>
<keyword evidence="4" id="KW-0472">Membrane</keyword>
<feature type="chain" id="PRO_5023870618" description="CopC domain-containing protein" evidence="5">
    <location>
        <begin position="33"/>
        <end position="205"/>
    </location>
</feature>
<feature type="transmembrane region" description="Helical" evidence="4">
    <location>
        <begin position="174"/>
        <end position="193"/>
    </location>
</feature>
<gene>
    <name evidence="7" type="ORF">CUROG_05445</name>
</gene>
<feature type="region of interest" description="Disordered" evidence="3">
    <location>
        <begin position="131"/>
        <end position="168"/>
    </location>
</feature>
<dbReference type="InterPro" id="IPR007348">
    <property type="entry name" value="CopC_dom"/>
</dbReference>
<proteinExistence type="predicted"/>
<keyword evidence="8" id="KW-1185">Reference proteome</keyword>
<dbReference type="RefSeq" id="WP_151902815.1">
    <property type="nucleotide sequence ID" value="NZ_CP045032.1"/>
</dbReference>
<dbReference type="OrthoDB" id="5242236at2"/>
<dbReference type="SUPFAM" id="SSF81296">
    <property type="entry name" value="E set domains"/>
    <property type="match status" value="1"/>
</dbReference>
<keyword evidence="4" id="KW-1133">Transmembrane helix</keyword>
<evidence type="ECO:0000256" key="2">
    <source>
        <dbReference type="ARBA" id="ARBA00023008"/>
    </source>
</evidence>
<feature type="compositionally biased region" description="Polar residues" evidence="3">
    <location>
        <begin position="139"/>
        <end position="149"/>
    </location>
</feature>
<reference evidence="8" key="1">
    <citation type="submission" date="2019-10" db="EMBL/GenBank/DDBJ databases">
        <title>Complete genome sequence of Corynebacterium urogenitalis DSM 108747, isolated from the genital tract of a cow.</title>
        <authorList>
            <person name="Ruckert C."/>
            <person name="Ballas P."/>
            <person name="Wagener K."/>
            <person name="Drillich M."/>
            <person name="Kaempfer P."/>
            <person name="Busse H.-J."/>
            <person name="Ehling-Schulz M."/>
        </authorList>
    </citation>
    <scope>NUCLEOTIDE SEQUENCE [LARGE SCALE GENOMIC DNA]</scope>
    <source>
        <strain evidence="8">LMM 1652</strain>
    </source>
</reference>